<feature type="transmembrane region" description="Helical" evidence="6">
    <location>
        <begin position="28"/>
        <end position="49"/>
    </location>
</feature>
<organism evidence="7 8">
    <name type="scientific">Thermohalobacter berrensis</name>
    <dbReference type="NCBI Taxonomy" id="99594"/>
    <lineage>
        <taxon>Bacteria</taxon>
        <taxon>Bacillati</taxon>
        <taxon>Bacillota</taxon>
        <taxon>Tissierellia</taxon>
        <taxon>Tissierellales</taxon>
        <taxon>Thermohalobacteraceae</taxon>
        <taxon>Thermohalobacter</taxon>
    </lineage>
</organism>
<dbReference type="Pfam" id="PF04347">
    <property type="entry name" value="FliO"/>
    <property type="match status" value="1"/>
</dbReference>
<name>A0A419TAG6_9FIRM</name>
<keyword evidence="8" id="KW-1185">Reference proteome</keyword>
<keyword evidence="5 6" id="KW-0472">Membrane</keyword>
<dbReference type="AlphaFoldDB" id="A0A419TAG6"/>
<proteinExistence type="predicted"/>
<comment type="caution">
    <text evidence="7">The sequence shown here is derived from an EMBL/GenBank/DDBJ whole genome shotgun (WGS) entry which is preliminary data.</text>
</comment>
<dbReference type="EMBL" id="MCIB01000001">
    <property type="protein sequence ID" value="RKD34447.1"/>
    <property type="molecule type" value="Genomic_DNA"/>
</dbReference>
<dbReference type="InterPro" id="IPR022781">
    <property type="entry name" value="Flagellar_biosynth_FliO"/>
</dbReference>
<evidence type="ECO:0000313" key="8">
    <source>
        <dbReference type="Proteomes" id="UP000284177"/>
    </source>
</evidence>
<dbReference type="OrthoDB" id="10012413at2"/>
<dbReference type="GO" id="GO:0044781">
    <property type="term" value="P:bacterial-type flagellum organization"/>
    <property type="evidence" value="ECO:0007669"/>
    <property type="project" value="InterPro"/>
</dbReference>
<accession>A0A419TAG6</accession>
<keyword evidence="2" id="KW-1003">Cell membrane</keyword>
<gene>
    <name evidence="7" type="ORF">BET03_01030</name>
</gene>
<reference evidence="7 8" key="1">
    <citation type="submission" date="2016-08" db="EMBL/GenBank/DDBJ databases">
        <title>Novel Firmicutes and Novel Genomes.</title>
        <authorList>
            <person name="Poppleton D.I."/>
            <person name="Gribaldo S."/>
        </authorList>
    </citation>
    <scope>NUCLEOTIDE SEQUENCE [LARGE SCALE GENOMIC DNA]</scope>
    <source>
        <strain evidence="7 8">CTT3</strain>
    </source>
</reference>
<evidence type="ECO:0000256" key="5">
    <source>
        <dbReference type="ARBA" id="ARBA00023136"/>
    </source>
</evidence>
<dbReference type="Proteomes" id="UP000284177">
    <property type="component" value="Unassembled WGS sequence"/>
</dbReference>
<dbReference type="RefSeq" id="WP_120166347.1">
    <property type="nucleotide sequence ID" value="NZ_MCIB01000001.1"/>
</dbReference>
<evidence type="ECO:0000256" key="3">
    <source>
        <dbReference type="ARBA" id="ARBA00022692"/>
    </source>
</evidence>
<sequence>MDMPISYISLYANILEDSSLKKIGDTSILVSTFVYLLSFIVVVVLAYYFTKFMAKKATNYGSTSNIKVIDYISLDNSHKIVIVKIFNNVYILSLNNNDTTVVDKINETNINIKTNETYLSNNKFQNYLENIIEKFKTSKIDLYETDSTSNDKLMSLKNKIRILNKDQQNGLDKDESYD</sequence>
<keyword evidence="4 6" id="KW-1133">Transmembrane helix</keyword>
<comment type="subcellular location">
    <subcellularLocation>
        <location evidence="1">Cell membrane</location>
    </subcellularLocation>
</comment>
<evidence type="ECO:0000256" key="6">
    <source>
        <dbReference type="SAM" id="Phobius"/>
    </source>
</evidence>
<keyword evidence="3 6" id="KW-0812">Transmembrane</keyword>
<evidence type="ECO:0000256" key="1">
    <source>
        <dbReference type="ARBA" id="ARBA00004236"/>
    </source>
</evidence>
<evidence type="ECO:0000313" key="7">
    <source>
        <dbReference type="EMBL" id="RKD34447.1"/>
    </source>
</evidence>
<protein>
    <recommendedName>
        <fullName evidence="9">Flagellar protein</fullName>
    </recommendedName>
</protein>
<evidence type="ECO:0008006" key="9">
    <source>
        <dbReference type="Google" id="ProtNLM"/>
    </source>
</evidence>
<evidence type="ECO:0000256" key="2">
    <source>
        <dbReference type="ARBA" id="ARBA00022475"/>
    </source>
</evidence>
<dbReference type="GO" id="GO:0016020">
    <property type="term" value="C:membrane"/>
    <property type="evidence" value="ECO:0007669"/>
    <property type="project" value="InterPro"/>
</dbReference>
<evidence type="ECO:0000256" key="4">
    <source>
        <dbReference type="ARBA" id="ARBA00022989"/>
    </source>
</evidence>